<dbReference type="Gene3D" id="1.10.238.10">
    <property type="entry name" value="EF-hand"/>
    <property type="match status" value="2"/>
</dbReference>
<evidence type="ECO:0000256" key="2">
    <source>
        <dbReference type="ARBA" id="ARBA00022837"/>
    </source>
</evidence>
<dbReference type="FunFam" id="1.10.238.10:FF:000001">
    <property type="entry name" value="Calmodulin 1"/>
    <property type="match status" value="2"/>
</dbReference>
<dbReference type="AlphaFoldDB" id="A0A210QKL5"/>
<dbReference type="Proteomes" id="UP000242188">
    <property type="component" value="Unassembled WGS sequence"/>
</dbReference>
<gene>
    <name evidence="5" type="ORF">KP79_PYT23360</name>
</gene>
<feature type="domain" description="EF-hand" evidence="4">
    <location>
        <begin position="169"/>
        <end position="204"/>
    </location>
</feature>
<keyword evidence="2" id="KW-0106">Calcium</keyword>
<feature type="domain" description="EF-hand" evidence="4">
    <location>
        <begin position="205"/>
        <end position="240"/>
    </location>
</feature>
<dbReference type="PROSITE" id="PS50222">
    <property type="entry name" value="EF_HAND_2"/>
    <property type="match status" value="4"/>
</dbReference>
<comment type="caution">
    <text evidence="5">The sequence shown here is derived from an EMBL/GenBank/DDBJ whole genome shotgun (WGS) entry which is preliminary data.</text>
</comment>
<evidence type="ECO:0000256" key="1">
    <source>
        <dbReference type="ARBA" id="ARBA00022737"/>
    </source>
</evidence>
<keyword evidence="6" id="KW-1185">Reference proteome</keyword>
<dbReference type="CDD" id="cd00051">
    <property type="entry name" value="EFh"/>
    <property type="match status" value="2"/>
</dbReference>
<feature type="domain" description="EF-hand" evidence="4">
    <location>
        <begin position="83"/>
        <end position="118"/>
    </location>
</feature>
<keyword evidence="1" id="KW-0677">Repeat</keyword>
<accession>A0A210QKL5</accession>
<dbReference type="EMBL" id="NEDP02003184">
    <property type="protein sequence ID" value="OWF49297.1"/>
    <property type="molecule type" value="Genomic_DNA"/>
</dbReference>
<evidence type="ECO:0000313" key="6">
    <source>
        <dbReference type="Proteomes" id="UP000242188"/>
    </source>
</evidence>
<dbReference type="InterPro" id="IPR050145">
    <property type="entry name" value="Centrin_CML-like"/>
</dbReference>
<dbReference type="InterPro" id="IPR011992">
    <property type="entry name" value="EF-hand-dom_pair"/>
</dbReference>
<dbReference type="OrthoDB" id="26525at2759"/>
<evidence type="ECO:0000256" key="3">
    <source>
        <dbReference type="ARBA" id="ARBA00023179"/>
    </source>
</evidence>
<feature type="domain" description="EF-hand" evidence="4">
    <location>
        <begin position="119"/>
        <end position="154"/>
    </location>
</feature>
<dbReference type="SMART" id="SM00054">
    <property type="entry name" value="EFh"/>
    <property type="match status" value="4"/>
</dbReference>
<evidence type="ECO:0000313" key="5">
    <source>
        <dbReference type="EMBL" id="OWF49297.1"/>
    </source>
</evidence>
<sequence>MLVSSASVVKRVHHTFETYALPGATAAAVPVSTKCKKLIRLSPKSKKKRVKESNGMDGCHSADHIDVKECYSRNKLPNGFTDKESQELKQAFNLFDKNNDGKISSEELGCVMRMLRHNYTQEDIDDMIKNADTNENGFVEFDEFVVLMRRWHQNTEVDGAAASSSVSPISNEKQLEAFKVFDMDGNGYIDKHELRYTMRRLGENLSEEDIKEMFKEADLNGDGMIDFNEFTRLLHHLVPDPE</sequence>
<dbReference type="InterPro" id="IPR002048">
    <property type="entry name" value="EF_hand_dom"/>
</dbReference>
<dbReference type="PROSITE" id="PS00018">
    <property type="entry name" value="EF_HAND_1"/>
    <property type="match status" value="4"/>
</dbReference>
<name>A0A210QKL5_MIZYE</name>
<dbReference type="SUPFAM" id="SSF47473">
    <property type="entry name" value="EF-hand"/>
    <property type="match status" value="1"/>
</dbReference>
<evidence type="ECO:0000259" key="4">
    <source>
        <dbReference type="PROSITE" id="PS50222"/>
    </source>
</evidence>
<dbReference type="Pfam" id="PF13499">
    <property type="entry name" value="EF-hand_7"/>
    <property type="match status" value="2"/>
</dbReference>
<reference evidence="5 6" key="1">
    <citation type="journal article" date="2017" name="Nat. Ecol. Evol.">
        <title>Scallop genome provides insights into evolution of bilaterian karyotype and development.</title>
        <authorList>
            <person name="Wang S."/>
            <person name="Zhang J."/>
            <person name="Jiao W."/>
            <person name="Li J."/>
            <person name="Xun X."/>
            <person name="Sun Y."/>
            <person name="Guo X."/>
            <person name="Huan P."/>
            <person name="Dong B."/>
            <person name="Zhang L."/>
            <person name="Hu X."/>
            <person name="Sun X."/>
            <person name="Wang J."/>
            <person name="Zhao C."/>
            <person name="Wang Y."/>
            <person name="Wang D."/>
            <person name="Huang X."/>
            <person name="Wang R."/>
            <person name="Lv J."/>
            <person name="Li Y."/>
            <person name="Zhang Z."/>
            <person name="Liu B."/>
            <person name="Lu W."/>
            <person name="Hui Y."/>
            <person name="Liang J."/>
            <person name="Zhou Z."/>
            <person name="Hou R."/>
            <person name="Li X."/>
            <person name="Liu Y."/>
            <person name="Li H."/>
            <person name="Ning X."/>
            <person name="Lin Y."/>
            <person name="Zhao L."/>
            <person name="Xing Q."/>
            <person name="Dou J."/>
            <person name="Li Y."/>
            <person name="Mao J."/>
            <person name="Guo H."/>
            <person name="Dou H."/>
            <person name="Li T."/>
            <person name="Mu C."/>
            <person name="Jiang W."/>
            <person name="Fu Q."/>
            <person name="Fu X."/>
            <person name="Miao Y."/>
            <person name="Liu J."/>
            <person name="Yu Q."/>
            <person name="Li R."/>
            <person name="Liao H."/>
            <person name="Li X."/>
            <person name="Kong Y."/>
            <person name="Jiang Z."/>
            <person name="Chourrout D."/>
            <person name="Li R."/>
            <person name="Bao Z."/>
        </authorList>
    </citation>
    <scope>NUCLEOTIDE SEQUENCE [LARGE SCALE GENOMIC DNA]</scope>
    <source>
        <strain evidence="5 6">PY_sf001</strain>
    </source>
</reference>
<keyword evidence="3" id="KW-0514">Muscle protein</keyword>
<protein>
    <submittedName>
        <fullName evidence="5">Calmodulin</fullName>
    </submittedName>
</protein>
<proteinExistence type="predicted"/>
<dbReference type="PANTHER" id="PTHR23050">
    <property type="entry name" value="CALCIUM BINDING PROTEIN"/>
    <property type="match status" value="1"/>
</dbReference>
<organism evidence="5 6">
    <name type="scientific">Mizuhopecten yessoensis</name>
    <name type="common">Japanese scallop</name>
    <name type="synonym">Patinopecten yessoensis</name>
    <dbReference type="NCBI Taxonomy" id="6573"/>
    <lineage>
        <taxon>Eukaryota</taxon>
        <taxon>Metazoa</taxon>
        <taxon>Spiralia</taxon>
        <taxon>Lophotrochozoa</taxon>
        <taxon>Mollusca</taxon>
        <taxon>Bivalvia</taxon>
        <taxon>Autobranchia</taxon>
        <taxon>Pteriomorphia</taxon>
        <taxon>Pectinida</taxon>
        <taxon>Pectinoidea</taxon>
        <taxon>Pectinidae</taxon>
        <taxon>Mizuhopecten</taxon>
    </lineage>
</organism>
<dbReference type="STRING" id="6573.A0A210QKL5"/>
<dbReference type="InterPro" id="IPR018247">
    <property type="entry name" value="EF_Hand_1_Ca_BS"/>
</dbReference>
<dbReference type="GO" id="GO:0005509">
    <property type="term" value="F:calcium ion binding"/>
    <property type="evidence" value="ECO:0007669"/>
    <property type="project" value="InterPro"/>
</dbReference>